<evidence type="ECO:0000313" key="2">
    <source>
        <dbReference type="Proteomes" id="UP000015105"/>
    </source>
</evidence>
<dbReference type="Gramene" id="AET5Gv20255800.1">
    <property type="protein sequence ID" value="AET5Gv20255800.1"/>
    <property type="gene ID" value="AET5Gv20255800"/>
</dbReference>
<proteinExistence type="predicted"/>
<dbReference type="STRING" id="200361.A0A453K0Z4"/>
<reference evidence="2" key="2">
    <citation type="journal article" date="2017" name="Nat. Plants">
        <title>The Aegilops tauschii genome reveals multiple impacts of transposons.</title>
        <authorList>
            <person name="Zhao G."/>
            <person name="Zou C."/>
            <person name="Li K."/>
            <person name="Wang K."/>
            <person name="Li T."/>
            <person name="Gao L."/>
            <person name="Zhang X."/>
            <person name="Wang H."/>
            <person name="Yang Z."/>
            <person name="Liu X."/>
            <person name="Jiang W."/>
            <person name="Mao L."/>
            <person name="Kong X."/>
            <person name="Jiao Y."/>
            <person name="Jia J."/>
        </authorList>
    </citation>
    <scope>NUCLEOTIDE SEQUENCE [LARGE SCALE GENOMIC DNA]</scope>
    <source>
        <strain evidence="2">cv. AL8/78</strain>
    </source>
</reference>
<dbReference type="Proteomes" id="UP000015105">
    <property type="component" value="Chromosome 5D"/>
</dbReference>
<evidence type="ECO:0008006" key="3">
    <source>
        <dbReference type="Google" id="ProtNLM"/>
    </source>
</evidence>
<name>A0A453K0Z4_AEGTS</name>
<sequence length="85" mass="9742">VDTHVVGQFATTARITLACNLTRFWLTTFYGPVDDANKDSFLAELAKTAPPTTEPWLINGDFNLIYKARDKNNHNLNRRLMGRFR</sequence>
<reference evidence="1" key="5">
    <citation type="journal article" date="2021" name="G3 (Bethesda)">
        <title>Aegilops tauschii genome assembly Aet v5.0 features greater sequence contiguity and improved annotation.</title>
        <authorList>
            <person name="Wang L."/>
            <person name="Zhu T."/>
            <person name="Rodriguez J.C."/>
            <person name="Deal K.R."/>
            <person name="Dubcovsky J."/>
            <person name="McGuire P.E."/>
            <person name="Lux T."/>
            <person name="Spannagl M."/>
            <person name="Mayer K.F.X."/>
            <person name="Baldrich P."/>
            <person name="Meyers B.C."/>
            <person name="Huo N."/>
            <person name="Gu Y.Q."/>
            <person name="Zhou H."/>
            <person name="Devos K.M."/>
            <person name="Bennetzen J.L."/>
            <person name="Unver T."/>
            <person name="Budak H."/>
            <person name="Gulick P.J."/>
            <person name="Galiba G."/>
            <person name="Kalapos B."/>
            <person name="Nelson D.R."/>
            <person name="Li P."/>
            <person name="You F.M."/>
            <person name="Luo M.C."/>
            <person name="Dvorak J."/>
        </authorList>
    </citation>
    <scope>NUCLEOTIDE SEQUENCE [LARGE SCALE GENOMIC DNA]</scope>
    <source>
        <strain evidence="1">cv. AL8/78</strain>
    </source>
</reference>
<accession>A0A453K0Z4</accession>
<evidence type="ECO:0000313" key="1">
    <source>
        <dbReference type="EnsemblPlants" id="AET5Gv20255800.1"/>
    </source>
</evidence>
<dbReference type="InterPro" id="IPR036691">
    <property type="entry name" value="Endo/exonu/phosph_ase_sf"/>
</dbReference>
<reference evidence="1" key="4">
    <citation type="submission" date="2019-03" db="UniProtKB">
        <authorList>
            <consortium name="EnsemblPlants"/>
        </authorList>
    </citation>
    <scope>IDENTIFICATION</scope>
</reference>
<reference evidence="1" key="3">
    <citation type="journal article" date="2017" name="Nature">
        <title>Genome sequence of the progenitor of the wheat D genome Aegilops tauschii.</title>
        <authorList>
            <person name="Luo M.C."/>
            <person name="Gu Y.Q."/>
            <person name="Puiu D."/>
            <person name="Wang H."/>
            <person name="Twardziok S.O."/>
            <person name="Deal K.R."/>
            <person name="Huo N."/>
            <person name="Zhu T."/>
            <person name="Wang L."/>
            <person name="Wang Y."/>
            <person name="McGuire P.E."/>
            <person name="Liu S."/>
            <person name="Long H."/>
            <person name="Ramasamy R.K."/>
            <person name="Rodriguez J.C."/>
            <person name="Van S.L."/>
            <person name="Yuan L."/>
            <person name="Wang Z."/>
            <person name="Xia Z."/>
            <person name="Xiao L."/>
            <person name="Anderson O.D."/>
            <person name="Ouyang S."/>
            <person name="Liang Y."/>
            <person name="Zimin A.V."/>
            <person name="Pertea G."/>
            <person name="Qi P."/>
            <person name="Bennetzen J.L."/>
            <person name="Dai X."/>
            <person name="Dawson M.W."/>
            <person name="Muller H.G."/>
            <person name="Kugler K."/>
            <person name="Rivarola-Duarte L."/>
            <person name="Spannagl M."/>
            <person name="Mayer K.F.X."/>
            <person name="Lu F.H."/>
            <person name="Bevan M.W."/>
            <person name="Leroy P."/>
            <person name="Li P."/>
            <person name="You F.M."/>
            <person name="Sun Q."/>
            <person name="Liu Z."/>
            <person name="Lyons E."/>
            <person name="Wicker T."/>
            <person name="Salzberg S.L."/>
            <person name="Devos K.M."/>
            <person name="Dvorak J."/>
        </authorList>
    </citation>
    <scope>NUCLEOTIDE SEQUENCE [LARGE SCALE GENOMIC DNA]</scope>
    <source>
        <strain evidence="1">cv. AL8/78</strain>
    </source>
</reference>
<dbReference type="Gene3D" id="3.60.10.10">
    <property type="entry name" value="Endonuclease/exonuclease/phosphatase"/>
    <property type="match status" value="1"/>
</dbReference>
<reference evidence="2" key="1">
    <citation type="journal article" date="2014" name="Science">
        <title>Ancient hybridizations among the ancestral genomes of bread wheat.</title>
        <authorList>
            <consortium name="International Wheat Genome Sequencing Consortium,"/>
            <person name="Marcussen T."/>
            <person name="Sandve S.R."/>
            <person name="Heier L."/>
            <person name="Spannagl M."/>
            <person name="Pfeifer M."/>
            <person name="Jakobsen K.S."/>
            <person name="Wulff B.B."/>
            <person name="Steuernagel B."/>
            <person name="Mayer K.F."/>
            <person name="Olsen O.A."/>
        </authorList>
    </citation>
    <scope>NUCLEOTIDE SEQUENCE [LARGE SCALE GENOMIC DNA]</scope>
    <source>
        <strain evidence="2">cv. AL8/78</strain>
    </source>
</reference>
<dbReference type="AlphaFoldDB" id="A0A453K0Z4"/>
<organism evidence="1 2">
    <name type="scientific">Aegilops tauschii subsp. strangulata</name>
    <name type="common">Goatgrass</name>
    <dbReference type="NCBI Taxonomy" id="200361"/>
    <lineage>
        <taxon>Eukaryota</taxon>
        <taxon>Viridiplantae</taxon>
        <taxon>Streptophyta</taxon>
        <taxon>Embryophyta</taxon>
        <taxon>Tracheophyta</taxon>
        <taxon>Spermatophyta</taxon>
        <taxon>Magnoliopsida</taxon>
        <taxon>Liliopsida</taxon>
        <taxon>Poales</taxon>
        <taxon>Poaceae</taxon>
        <taxon>BOP clade</taxon>
        <taxon>Pooideae</taxon>
        <taxon>Triticodae</taxon>
        <taxon>Triticeae</taxon>
        <taxon>Triticinae</taxon>
        <taxon>Aegilops</taxon>
    </lineage>
</organism>
<protein>
    <recommendedName>
        <fullName evidence="3">Endonuclease/exonuclease/phosphatase domain-containing protein</fullName>
    </recommendedName>
</protein>
<dbReference type="SUPFAM" id="SSF56219">
    <property type="entry name" value="DNase I-like"/>
    <property type="match status" value="1"/>
</dbReference>
<keyword evidence="2" id="KW-1185">Reference proteome</keyword>
<dbReference type="EnsemblPlants" id="AET5Gv20255800.1">
    <property type="protein sequence ID" value="AET5Gv20255800.1"/>
    <property type="gene ID" value="AET5Gv20255800"/>
</dbReference>